<comment type="catalytic activity">
    <reaction evidence="1">
        <text>ATP + protein L-histidine = ADP + protein N-phospho-L-histidine.</text>
        <dbReference type="EC" id="2.7.13.3"/>
    </reaction>
</comment>
<dbReference type="GO" id="GO:0005886">
    <property type="term" value="C:plasma membrane"/>
    <property type="evidence" value="ECO:0007669"/>
    <property type="project" value="UniProtKB-SubCell"/>
</dbReference>
<dbReference type="InterPro" id="IPR004358">
    <property type="entry name" value="Sig_transdc_His_kin-like_C"/>
</dbReference>
<dbReference type="CDD" id="cd00082">
    <property type="entry name" value="HisKA"/>
    <property type="match status" value="1"/>
</dbReference>
<evidence type="ECO:0000256" key="9">
    <source>
        <dbReference type="ARBA" id="ARBA00022840"/>
    </source>
</evidence>
<evidence type="ECO:0000256" key="8">
    <source>
        <dbReference type="ARBA" id="ARBA00022777"/>
    </source>
</evidence>
<dbReference type="GO" id="GO:0004721">
    <property type="term" value="F:phosphoprotein phosphatase activity"/>
    <property type="evidence" value="ECO:0007669"/>
    <property type="project" value="TreeGrafter"/>
</dbReference>
<feature type="transmembrane region" description="Helical" evidence="13">
    <location>
        <begin position="15"/>
        <end position="33"/>
    </location>
</feature>
<evidence type="ECO:0000256" key="7">
    <source>
        <dbReference type="ARBA" id="ARBA00022741"/>
    </source>
</evidence>
<name>A0A3P1XNM7_TANFO</name>
<keyword evidence="4" id="KW-1003">Cell membrane</keyword>
<dbReference type="FunFam" id="3.30.565.10:FF:000006">
    <property type="entry name" value="Sensor histidine kinase WalK"/>
    <property type="match status" value="1"/>
</dbReference>
<evidence type="ECO:0000313" key="16">
    <source>
        <dbReference type="Proteomes" id="UP000278609"/>
    </source>
</evidence>
<dbReference type="GO" id="GO:0016036">
    <property type="term" value="P:cellular response to phosphate starvation"/>
    <property type="evidence" value="ECO:0007669"/>
    <property type="project" value="TreeGrafter"/>
</dbReference>
<dbReference type="InterPro" id="IPR036890">
    <property type="entry name" value="HATPase_C_sf"/>
</dbReference>
<dbReference type="OrthoDB" id="9813151at2"/>
<protein>
    <recommendedName>
        <fullName evidence="3">histidine kinase</fullName>
        <ecNumber evidence="3">2.7.13.3</ecNumber>
    </recommendedName>
</protein>
<dbReference type="EMBL" id="RQYS01000039">
    <property type="protein sequence ID" value="RRD59610.1"/>
    <property type="molecule type" value="Genomic_DNA"/>
</dbReference>
<dbReference type="InterPro" id="IPR005467">
    <property type="entry name" value="His_kinase_dom"/>
</dbReference>
<dbReference type="Pfam" id="PF00512">
    <property type="entry name" value="HisKA"/>
    <property type="match status" value="1"/>
</dbReference>
<evidence type="ECO:0000259" key="14">
    <source>
        <dbReference type="PROSITE" id="PS50109"/>
    </source>
</evidence>
<keyword evidence="11 13" id="KW-0472">Membrane</keyword>
<dbReference type="PROSITE" id="PS50109">
    <property type="entry name" value="HIS_KIN"/>
    <property type="match status" value="1"/>
</dbReference>
<dbReference type="SUPFAM" id="SSF47384">
    <property type="entry name" value="Homodimeric domain of signal transducing histidine kinase"/>
    <property type="match status" value="1"/>
</dbReference>
<keyword evidence="7" id="KW-0547">Nucleotide-binding</keyword>
<comment type="subcellular location">
    <subcellularLocation>
        <location evidence="2">Cell membrane</location>
    </subcellularLocation>
</comment>
<dbReference type="PANTHER" id="PTHR45453">
    <property type="entry name" value="PHOSPHATE REGULON SENSOR PROTEIN PHOR"/>
    <property type="match status" value="1"/>
</dbReference>
<gene>
    <name evidence="15" type="ORF">EII40_09335</name>
</gene>
<feature type="transmembrane region" description="Helical" evidence="13">
    <location>
        <begin position="161"/>
        <end position="181"/>
    </location>
</feature>
<dbReference type="Proteomes" id="UP000278609">
    <property type="component" value="Unassembled WGS sequence"/>
</dbReference>
<dbReference type="InterPro" id="IPR003594">
    <property type="entry name" value="HATPase_dom"/>
</dbReference>
<dbReference type="SMART" id="SM00387">
    <property type="entry name" value="HATPase_c"/>
    <property type="match status" value="1"/>
</dbReference>
<comment type="caution">
    <text evidence="15">The sequence shown here is derived from an EMBL/GenBank/DDBJ whole genome shotgun (WGS) entry which is preliminary data.</text>
</comment>
<feature type="coiled-coil region" evidence="12">
    <location>
        <begin position="230"/>
        <end position="257"/>
    </location>
</feature>
<dbReference type="GO" id="GO:0000155">
    <property type="term" value="F:phosphorelay sensor kinase activity"/>
    <property type="evidence" value="ECO:0007669"/>
    <property type="project" value="InterPro"/>
</dbReference>
<sequence>MSFSSQTYARFHLRLFWSVIAVFLLTGLCFLGFQYTREKQYKIGLLNSRLTNYNDYIDRELRQGRTISSTDADDTPRVSVIDFSGTILFDTNVANIGRAGNHAARHEVQQAMNNGQGYDVRRRSKLTGDIYFYSAKKYDHYIIRSALPYDSDLAKELTIDYTYIFVTVAILLVFVVVFYNMTRHLGQNINRLSDFATKAEQDEIDEYPARFPNDEVGDIARKIVRIYNRLQKTQKALVAEQQRVIEQQQEQARIKRELTQNVAHELKTPVSSIQGYLETIINNTDLPPATLRSFLEKSYQQSTRLGALLRDMANLTRIDEASALITREKIDLSALIAGVLADVAPALKEKHIRVVNATQTLSLICDGNHSLLYSIFRNLVDNTIAYAGTHIDLHVHCNTEEPDFYYFSYSDSGTGIEQEHLGRIFERFYRVDKGRSRKAGGTGLGLAVVKNAVLFHGGTISARQRPGGGLEFLFSIKRS</sequence>
<dbReference type="Pfam" id="PF02518">
    <property type="entry name" value="HATPase_c"/>
    <property type="match status" value="1"/>
</dbReference>
<evidence type="ECO:0000256" key="4">
    <source>
        <dbReference type="ARBA" id="ARBA00022475"/>
    </source>
</evidence>
<keyword evidence="12" id="KW-0175">Coiled coil</keyword>
<evidence type="ECO:0000256" key="5">
    <source>
        <dbReference type="ARBA" id="ARBA00022553"/>
    </source>
</evidence>
<dbReference type="SMART" id="SM00388">
    <property type="entry name" value="HisKA"/>
    <property type="match status" value="1"/>
</dbReference>
<dbReference type="InterPro" id="IPR050351">
    <property type="entry name" value="BphY/WalK/GraS-like"/>
</dbReference>
<evidence type="ECO:0000256" key="1">
    <source>
        <dbReference type="ARBA" id="ARBA00000085"/>
    </source>
</evidence>
<dbReference type="EC" id="2.7.13.3" evidence="3"/>
<keyword evidence="13" id="KW-0812">Transmembrane</keyword>
<organism evidence="15 16">
    <name type="scientific">Tannerella forsythia</name>
    <name type="common">Bacteroides forsythus</name>
    <dbReference type="NCBI Taxonomy" id="28112"/>
    <lineage>
        <taxon>Bacteria</taxon>
        <taxon>Pseudomonadati</taxon>
        <taxon>Bacteroidota</taxon>
        <taxon>Bacteroidia</taxon>
        <taxon>Bacteroidales</taxon>
        <taxon>Tannerellaceae</taxon>
        <taxon>Tannerella</taxon>
    </lineage>
</organism>
<dbReference type="Gene3D" id="1.10.287.130">
    <property type="match status" value="1"/>
</dbReference>
<keyword evidence="8 15" id="KW-0418">Kinase</keyword>
<evidence type="ECO:0000256" key="13">
    <source>
        <dbReference type="SAM" id="Phobius"/>
    </source>
</evidence>
<dbReference type="SUPFAM" id="SSF55874">
    <property type="entry name" value="ATPase domain of HSP90 chaperone/DNA topoisomerase II/histidine kinase"/>
    <property type="match status" value="1"/>
</dbReference>
<dbReference type="InterPro" id="IPR036097">
    <property type="entry name" value="HisK_dim/P_sf"/>
</dbReference>
<dbReference type="GO" id="GO:0005524">
    <property type="term" value="F:ATP binding"/>
    <property type="evidence" value="ECO:0007669"/>
    <property type="project" value="UniProtKB-KW"/>
</dbReference>
<accession>A0A3P1XNM7</accession>
<keyword evidence="13" id="KW-1133">Transmembrane helix</keyword>
<dbReference type="PANTHER" id="PTHR45453:SF1">
    <property type="entry name" value="PHOSPHATE REGULON SENSOR PROTEIN PHOR"/>
    <property type="match status" value="1"/>
</dbReference>
<evidence type="ECO:0000256" key="6">
    <source>
        <dbReference type="ARBA" id="ARBA00022679"/>
    </source>
</evidence>
<evidence type="ECO:0000256" key="12">
    <source>
        <dbReference type="SAM" id="Coils"/>
    </source>
</evidence>
<evidence type="ECO:0000313" key="15">
    <source>
        <dbReference type="EMBL" id="RRD59610.1"/>
    </source>
</evidence>
<keyword evidence="6" id="KW-0808">Transferase</keyword>
<dbReference type="PRINTS" id="PR00344">
    <property type="entry name" value="BCTRLSENSOR"/>
</dbReference>
<dbReference type="Gene3D" id="6.10.340.10">
    <property type="match status" value="1"/>
</dbReference>
<proteinExistence type="predicted"/>
<evidence type="ECO:0000256" key="2">
    <source>
        <dbReference type="ARBA" id="ARBA00004236"/>
    </source>
</evidence>
<dbReference type="Gene3D" id="3.30.565.10">
    <property type="entry name" value="Histidine kinase-like ATPase, C-terminal domain"/>
    <property type="match status" value="1"/>
</dbReference>
<evidence type="ECO:0000256" key="10">
    <source>
        <dbReference type="ARBA" id="ARBA00023012"/>
    </source>
</evidence>
<keyword evidence="9" id="KW-0067">ATP-binding</keyword>
<dbReference type="InterPro" id="IPR003661">
    <property type="entry name" value="HisK_dim/P_dom"/>
</dbReference>
<dbReference type="RefSeq" id="WP_124751995.1">
    <property type="nucleotide sequence ID" value="NZ_RQYS01000039.1"/>
</dbReference>
<keyword evidence="5" id="KW-0597">Phosphoprotein</keyword>
<dbReference type="AlphaFoldDB" id="A0A3P1XNM7"/>
<dbReference type="FunFam" id="1.10.287.130:FF:000008">
    <property type="entry name" value="Two-component sensor histidine kinase"/>
    <property type="match status" value="1"/>
</dbReference>
<reference evidence="15 16" key="1">
    <citation type="submission" date="2018-11" db="EMBL/GenBank/DDBJ databases">
        <title>Genomes From Bacteria Associated with the Canine Oral Cavity: a Test Case for Automated Genome-Based Taxonomic Assignment.</title>
        <authorList>
            <person name="Coil D.A."/>
            <person name="Jospin G."/>
            <person name="Darling A.E."/>
            <person name="Wallis C."/>
            <person name="Davis I.J."/>
            <person name="Harris S."/>
            <person name="Eisen J.A."/>
            <person name="Holcombe L.J."/>
            <person name="O'Flynn C."/>
        </authorList>
    </citation>
    <scope>NUCLEOTIDE SEQUENCE [LARGE SCALE GENOMIC DNA]</scope>
    <source>
        <strain evidence="15 16">OH2617_COT-023</strain>
    </source>
</reference>
<evidence type="ECO:0000256" key="11">
    <source>
        <dbReference type="ARBA" id="ARBA00023136"/>
    </source>
</evidence>
<feature type="domain" description="Histidine kinase" evidence="14">
    <location>
        <begin position="261"/>
        <end position="479"/>
    </location>
</feature>
<keyword evidence="10" id="KW-0902">Two-component regulatory system</keyword>
<dbReference type="CDD" id="cd00075">
    <property type="entry name" value="HATPase"/>
    <property type="match status" value="1"/>
</dbReference>
<evidence type="ECO:0000256" key="3">
    <source>
        <dbReference type="ARBA" id="ARBA00012438"/>
    </source>
</evidence>